<dbReference type="Proteomes" id="UP000198878">
    <property type="component" value="Unassembled WGS sequence"/>
</dbReference>
<name>A0A1H5QW63_9PSEU</name>
<keyword evidence="2" id="KW-1185">Reference proteome</keyword>
<gene>
    <name evidence="1" type="ORF">SAMN05421837_105193</name>
</gene>
<protein>
    <submittedName>
        <fullName evidence="1">Uncharacterized protein</fullName>
    </submittedName>
</protein>
<reference evidence="2" key="1">
    <citation type="submission" date="2016-10" db="EMBL/GenBank/DDBJ databases">
        <authorList>
            <person name="Varghese N."/>
            <person name="Submissions S."/>
        </authorList>
    </citation>
    <scope>NUCLEOTIDE SEQUENCE [LARGE SCALE GENOMIC DNA]</scope>
    <source>
        <strain evidence="2">DSM 44654</strain>
    </source>
</reference>
<proteinExistence type="predicted"/>
<accession>A0A1H5QW63</accession>
<sequence>MSYATSVSVVSSAVELTPPGPRGIPPLFARLVDDSALFPPGDAAMPEALRAHFASRESEHAGVLGVFLCQASRLPELITELIKIKPKQPLPLSLIIDTGLGGVPKAISIVESRSELLALRMVEMPAPSDVDEVWLERVSEFVPEDVIRVVEPRRGVGWLDGVRKVIEHGSWPKIRCGGQAGENFPSVDEVADFLAVVSGSTGASFKATNSLHRAVRHADPDTGFVHHGFLNLLVASARSLSGGDVRAALESTDAEALAEEARALSEQAAKAVRALFASYAAASFEQPVADMGELGLL</sequence>
<dbReference type="AlphaFoldDB" id="A0A1H5QW63"/>
<evidence type="ECO:0000313" key="1">
    <source>
        <dbReference type="EMBL" id="SEF30370.1"/>
    </source>
</evidence>
<dbReference type="EMBL" id="FNUJ01000005">
    <property type="protein sequence ID" value="SEF30370.1"/>
    <property type="molecule type" value="Genomic_DNA"/>
</dbReference>
<dbReference type="STRING" id="218821.SAMN05421837_105193"/>
<organism evidence="1 2">
    <name type="scientific">Amycolatopsis pretoriensis</name>
    <dbReference type="NCBI Taxonomy" id="218821"/>
    <lineage>
        <taxon>Bacteria</taxon>
        <taxon>Bacillati</taxon>
        <taxon>Actinomycetota</taxon>
        <taxon>Actinomycetes</taxon>
        <taxon>Pseudonocardiales</taxon>
        <taxon>Pseudonocardiaceae</taxon>
        <taxon>Amycolatopsis</taxon>
    </lineage>
</organism>
<evidence type="ECO:0000313" key="2">
    <source>
        <dbReference type="Proteomes" id="UP000198878"/>
    </source>
</evidence>